<dbReference type="GO" id="GO:0051903">
    <property type="term" value="F:S-(hydroxymethyl)glutathione dehydrogenase [NAD(P)+] activity"/>
    <property type="evidence" value="ECO:0007669"/>
    <property type="project" value="TreeGrafter"/>
</dbReference>
<comment type="caution">
    <text evidence="7">The sequence shown here is derived from an EMBL/GenBank/DDBJ whole genome shotgun (WGS) entry which is preliminary data.</text>
</comment>
<dbReference type="PANTHER" id="PTHR43880:SF4">
    <property type="entry name" value="ALCOHOL DEHYDROGENASE CLASS-3"/>
    <property type="match status" value="1"/>
</dbReference>
<evidence type="ECO:0000256" key="2">
    <source>
        <dbReference type="ARBA" id="ARBA00020108"/>
    </source>
</evidence>
<organism evidence="7 8">
    <name type="scientific">Myodes glareolus</name>
    <name type="common">Bank vole</name>
    <name type="synonym">Clethrionomys glareolus</name>
    <dbReference type="NCBI Taxonomy" id="447135"/>
    <lineage>
        <taxon>Eukaryota</taxon>
        <taxon>Metazoa</taxon>
        <taxon>Chordata</taxon>
        <taxon>Craniata</taxon>
        <taxon>Vertebrata</taxon>
        <taxon>Euteleostomi</taxon>
        <taxon>Mammalia</taxon>
        <taxon>Eutheria</taxon>
        <taxon>Euarchontoglires</taxon>
        <taxon>Glires</taxon>
        <taxon>Rodentia</taxon>
        <taxon>Myomorpha</taxon>
        <taxon>Muroidea</taxon>
        <taxon>Cricetidae</taxon>
        <taxon>Arvicolinae</taxon>
        <taxon>Myodes</taxon>
    </lineage>
</organism>
<evidence type="ECO:0000256" key="1">
    <source>
        <dbReference type="ARBA" id="ARBA00011738"/>
    </source>
</evidence>
<accession>A0AAW0HFN6</accession>
<feature type="domain" description="Alcohol dehydrogenase-like N-terminal" evidence="6">
    <location>
        <begin position="11"/>
        <end position="65"/>
    </location>
</feature>
<keyword evidence="3" id="KW-0479">Metal-binding</keyword>
<dbReference type="Gene3D" id="3.90.180.10">
    <property type="entry name" value="Medium-chain alcohol dehydrogenases, catalytic domain"/>
    <property type="match status" value="1"/>
</dbReference>
<dbReference type="SUPFAM" id="SSF50129">
    <property type="entry name" value="GroES-like"/>
    <property type="match status" value="1"/>
</dbReference>
<protein>
    <recommendedName>
        <fullName evidence="2">Alcohol dehydrogenase class-3</fullName>
    </recommendedName>
</protein>
<sequence length="152" mass="16387">GLKHPEGYFLVILGHEDAGIVESIGEGVTKLNTGDTVIPIYFLQCGECKFCLNPKTNLWPLDKICLLGDSISIGYDAAMNTAKGLLLQSLVMKVTRAALEAAHGGWGVSVMIGIAASGEEVAACPFQLVTGHAWKEKRSVSQSWWLNICPER</sequence>
<keyword evidence="8" id="KW-1185">Reference proteome</keyword>
<name>A0AAW0HFN6_MYOGA</name>
<dbReference type="GO" id="GO:0046294">
    <property type="term" value="P:formaldehyde catabolic process"/>
    <property type="evidence" value="ECO:0007669"/>
    <property type="project" value="TreeGrafter"/>
</dbReference>
<proteinExistence type="predicted"/>
<evidence type="ECO:0000256" key="5">
    <source>
        <dbReference type="ARBA" id="ARBA00023002"/>
    </source>
</evidence>
<evidence type="ECO:0000256" key="4">
    <source>
        <dbReference type="ARBA" id="ARBA00022833"/>
    </source>
</evidence>
<dbReference type="Pfam" id="PF08240">
    <property type="entry name" value="ADH_N"/>
    <property type="match status" value="1"/>
</dbReference>
<dbReference type="AlphaFoldDB" id="A0AAW0HFN6"/>
<dbReference type="GO" id="GO:0008270">
    <property type="term" value="F:zinc ion binding"/>
    <property type="evidence" value="ECO:0007669"/>
    <property type="project" value="InterPro"/>
</dbReference>
<evidence type="ECO:0000313" key="8">
    <source>
        <dbReference type="Proteomes" id="UP001488838"/>
    </source>
</evidence>
<dbReference type="PROSITE" id="PS00059">
    <property type="entry name" value="ADH_ZINC"/>
    <property type="match status" value="1"/>
</dbReference>
<dbReference type="InterPro" id="IPR011032">
    <property type="entry name" value="GroES-like_sf"/>
</dbReference>
<reference evidence="7 8" key="1">
    <citation type="journal article" date="2023" name="bioRxiv">
        <title>Conserved and derived expression patterns and positive selection on dental genes reveal complex evolutionary context of ever-growing rodent molars.</title>
        <authorList>
            <person name="Calamari Z.T."/>
            <person name="Song A."/>
            <person name="Cohen E."/>
            <person name="Akter M."/>
            <person name="Roy R.D."/>
            <person name="Hallikas O."/>
            <person name="Christensen M.M."/>
            <person name="Li P."/>
            <person name="Marangoni P."/>
            <person name="Jernvall J."/>
            <person name="Klein O.D."/>
        </authorList>
    </citation>
    <scope>NUCLEOTIDE SEQUENCE [LARGE SCALE GENOMIC DNA]</scope>
    <source>
        <strain evidence="7">V071</strain>
    </source>
</reference>
<comment type="subunit">
    <text evidence="1">Homodimer.</text>
</comment>
<dbReference type="Proteomes" id="UP001488838">
    <property type="component" value="Unassembled WGS sequence"/>
</dbReference>
<evidence type="ECO:0000259" key="6">
    <source>
        <dbReference type="Pfam" id="PF08240"/>
    </source>
</evidence>
<evidence type="ECO:0000256" key="3">
    <source>
        <dbReference type="ARBA" id="ARBA00022723"/>
    </source>
</evidence>
<dbReference type="InterPro" id="IPR002328">
    <property type="entry name" value="ADH_Zn_CS"/>
</dbReference>
<keyword evidence="4" id="KW-0862">Zinc</keyword>
<feature type="non-terminal residue" evidence="7">
    <location>
        <position position="1"/>
    </location>
</feature>
<gene>
    <name evidence="7" type="ORF">U0070_013231</name>
</gene>
<dbReference type="EMBL" id="JBBHLL010000492">
    <property type="protein sequence ID" value="KAK7801737.1"/>
    <property type="molecule type" value="Genomic_DNA"/>
</dbReference>
<dbReference type="InterPro" id="IPR013154">
    <property type="entry name" value="ADH-like_N"/>
</dbReference>
<evidence type="ECO:0000313" key="7">
    <source>
        <dbReference type="EMBL" id="KAK7801737.1"/>
    </source>
</evidence>
<dbReference type="PANTHER" id="PTHR43880">
    <property type="entry name" value="ALCOHOL DEHYDROGENASE"/>
    <property type="match status" value="1"/>
</dbReference>
<dbReference type="Gene3D" id="3.40.50.720">
    <property type="entry name" value="NAD(P)-binding Rossmann-like Domain"/>
    <property type="match status" value="1"/>
</dbReference>
<dbReference type="GO" id="GO:0005829">
    <property type="term" value="C:cytosol"/>
    <property type="evidence" value="ECO:0007669"/>
    <property type="project" value="TreeGrafter"/>
</dbReference>
<keyword evidence="5" id="KW-0560">Oxidoreductase</keyword>